<accession>A0A7X3CVT5</accession>
<dbReference type="RefSeq" id="WP_054798397.1">
    <property type="nucleotide sequence ID" value="NZ_JARTHJ010000191.1"/>
</dbReference>
<dbReference type="EMBL" id="WNZX01000026">
    <property type="protein sequence ID" value="MUG73419.1"/>
    <property type="molecule type" value="Genomic_DNA"/>
</dbReference>
<comment type="caution">
    <text evidence="2">The sequence shown here is derived from an EMBL/GenBank/DDBJ whole genome shotgun (WGS) entry which is preliminary data.</text>
</comment>
<proteinExistence type="predicted"/>
<gene>
    <name evidence="2" type="ORF">GNP93_22620</name>
</gene>
<dbReference type="AlphaFoldDB" id="A0A7X3CVT5"/>
<dbReference type="Proteomes" id="UP000450917">
    <property type="component" value="Unassembled WGS sequence"/>
</dbReference>
<keyword evidence="3" id="KW-1185">Reference proteome</keyword>
<keyword evidence="1" id="KW-0472">Membrane</keyword>
<feature type="transmembrane region" description="Helical" evidence="1">
    <location>
        <begin position="54"/>
        <end position="74"/>
    </location>
</feature>
<evidence type="ECO:0000256" key="1">
    <source>
        <dbReference type="SAM" id="Phobius"/>
    </source>
</evidence>
<evidence type="ECO:0000313" key="3">
    <source>
        <dbReference type="Proteomes" id="UP000450917"/>
    </source>
</evidence>
<keyword evidence="1" id="KW-1133">Transmembrane helix</keyword>
<name>A0A7X3CVT5_9BACL</name>
<protein>
    <submittedName>
        <fullName evidence="2">Uncharacterized protein</fullName>
    </submittedName>
</protein>
<organism evidence="2 3">
    <name type="scientific">Paenibacillus validus</name>
    <dbReference type="NCBI Taxonomy" id="44253"/>
    <lineage>
        <taxon>Bacteria</taxon>
        <taxon>Bacillati</taxon>
        <taxon>Bacillota</taxon>
        <taxon>Bacilli</taxon>
        <taxon>Bacillales</taxon>
        <taxon>Paenibacillaceae</taxon>
        <taxon>Paenibacillus</taxon>
    </lineage>
</organism>
<keyword evidence="1" id="KW-0812">Transmembrane</keyword>
<feature type="transmembrane region" description="Helical" evidence="1">
    <location>
        <begin position="21"/>
        <end position="42"/>
    </location>
</feature>
<sequence length="86" mass="9399">MTTRTASANEVNHSGRDVGRLVTMMTVAAWVLLGIGFVLSLLNLHHFSDRNPSLMVGIGFMVGSVHIYVIRTAIHLVHSRAASRTE</sequence>
<reference evidence="2 3" key="1">
    <citation type="submission" date="2019-11" db="EMBL/GenBank/DDBJ databases">
        <title>Draft genome sequences of five Paenibacillus species of dairy origin.</title>
        <authorList>
            <person name="Olajide A.M."/>
            <person name="Chen S."/>
            <person name="Lapointe G."/>
        </authorList>
    </citation>
    <scope>NUCLEOTIDE SEQUENCE [LARGE SCALE GENOMIC DNA]</scope>
    <source>
        <strain evidence="2 3">2CS3</strain>
    </source>
</reference>
<evidence type="ECO:0000313" key="2">
    <source>
        <dbReference type="EMBL" id="MUG73419.1"/>
    </source>
</evidence>